<accession>A0A5C5ZZH3</accession>
<evidence type="ECO:0000313" key="2">
    <source>
        <dbReference type="Proteomes" id="UP000317421"/>
    </source>
</evidence>
<gene>
    <name evidence="1" type="ORF">Pla108_40960</name>
</gene>
<keyword evidence="2" id="KW-1185">Reference proteome</keyword>
<dbReference type="OrthoDB" id="770730at2"/>
<dbReference type="EMBL" id="SJPR01000010">
    <property type="protein sequence ID" value="TWT92470.1"/>
    <property type="molecule type" value="Genomic_DNA"/>
</dbReference>
<organism evidence="1 2">
    <name type="scientific">Botrimarina colliarenosi</name>
    <dbReference type="NCBI Taxonomy" id="2528001"/>
    <lineage>
        <taxon>Bacteria</taxon>
        <taxon>Pseudomonadati</taxon>
        <taxon>Planctomycetota</taxon>
        <taxon>Planctomycetia</taxon>
        <taxon>Pirellulales</taxon>
        <taxon>Lacipirellulaceae</taxon>
        <taxon>Botrimarina</taxon>
    </lineage>
</organism>
<evidence type="ECO:0000313" key="1">
    <source>
        <dbReference type="EMBL" id="TWT92470.1"/>
    </source>
</evidence>
<comment type="caution">
    <text evidence="1">The sequence shown here is derived from an EMBL/GenBank/DDBJ whole genome shotgun (WGS) entry which is preliminary data.</text>
</comment>
<reference evidence="1 2" key="1">
    <citation type="submission" date="2019-02" db="EMBL/GenBank/DDBJ databases">
        <title>Deep-cultivation of Planctomycetes and their phenomic and genomic characterization uncovers novel biology.</title>
        <authorList>
            <person name="Wiegand S."/>
            <person name="Jogler M."/>
            <person name="Boedeker C."/>
            <person name="Pinto D."/>
            <person name="Vollmers J."/>
            <person name="Rivas-Marin E."/>
            <person name="Kohn T."/>
            <person name="Peeters S.H."/>
            <person name="Heuer A."/>
            <person name="Rast P."/>
            <person name="Oberbeckmann S."/>
            <person name="Bunk B."/>
            <person name="Jeske O."/>
            <person name="Meyerdierks A."/>
            <person name="Storesund J.E."/>
            <person name="Kallscheuer N."/>
            <person name="Luecker S."/>
            <person name="Lage O.M."/>
            <person name="Pohl T."/>
            <person name="Merkel B.J."/>
            <person name="Hornburger P."/>
            <person name="Mueller R.-W."/>
            <person name="Bruemmer F."/>
            <person name="Labrenz M."/>
            <person name="Spormann A.M."/>
            <person name="Op Den Camp H."/>
            <person name="Overmann J."/>
            <person name="Amann R."/>
            <person name="Jetten M.S.M."/>
            <person name="Mascher T."/>
            <person name="Medema M.H."/>
            <person name="Devos D.P."/>
            <person name="Kaster A.-K."/>
            <person name="Ovreas L."/>
            <person name="Rohde M."/>
            <person name="Galperin M.Y."/>
            <person name="Jogler C."/>
        </authorList>
    </citation>
    <scope>NUCLEOTIDE SEQUENCE [LARGE SCALE GENOMIC DNA]</scope>
    <source>
        <strain evidence="1 2">Pla108</strain>
    </source>
</reference>
<sequence length="163" mass="17983">MTAEDYDDGDDETTELFREIAVETVTGLICKIMKEKDVSRVELAKRLRKTPGWITQLLDGEKNKTVATLSDVFVALGHSLQFYAGKLNAVEAARFGDDRAPSHADAFVEVMQKEFDGSFCEVITPTAKGSWDTVVKLGRQRVPAEPTTELWGGTVPNFIPCQG</sequence>
<dbReference type="InterPro" id="IPR010982">
    <property type="entry name" value="Lambda_DNA-bd_dom_sf"/>
</dbReference>
<dbReference type="AlphaFoldDB" id="A0A5C5ZZH3"/>
<protein>
    <submittedName>
        <fullName evidence="1">Uncharacterized protein</fullName>
    </submittedName>
</protein>
<dbReference type="GO" id="GO:0003677">
    <property type="term" value="F:DNA binding"/>
    <property type="evidence" value="ECO:0007669"/>
    <property type="project" value="InterPro"/>
</dbReference>
<dbReference type="Proteomes" id="UP000317421">
    <property type="component" value="Unassembled WGS sequence"/>
</dbReference>
<dbReference type="RefSeq" id="WP_146446768.1">
    <property type="nucleotide sequence ID" value="NZ_SJPR01000010.1"/>
</dbReference>
<dbReference type="SUPFAM" id="SSF47413">
    <property type="entry name" value="lambda repressor-like DNA-binding domains"/>
    <property type="match status" value="1"/>
</dbReference>
<proteinExistence type="predicted"/>
<name>A0A5C5ZZH3_9BACT</name>